<dbReference type="PANTHER" id="PTHR43155:SF2">
    <property type="entry name" value="CYCLIC DI-GMP PHOSPHODIESTERASE PA4108"/>
    <property type="match status" value="1"/>
</dbReference>
<organism evidence="2 3">
    <name type="scientific">Denitratisoma oestradiolicum</name>
    <dbReference type="NCBI Taxonomy" id="311182"/>
    <lineage>
        <taxon>Bacteria</taxon>
        <taxon>Pseudomonadati</taxon>
        <taxon>Pseudomonadota</taxon>
        <taxon>Betaproteobacteria</taxon>
        <taxon>Nitrosomonadales</taxon>
        <taxon>Sterolibacteriaceae</taxon>
        <taxon>Denitratisoma</taxon>
    </lineage>
</organism>
<dbReference type="KEGG" id="doe:DENOEST_3407"/>
<evidence type="ECO:0000313" key="3">
    <source>
        <dbReference type="Proteomes" id="UP000515733"/>
    </source>
</evidence>
<sequence length="411" mass="45895">MPIIDAMLKRIGVQHLRTGMFIQEFCGSWMDHPFWRTRFPLRDPKDIQRIIDSGITEVWIDTAKGLDVPAGQAKDESDRQIDLALGHVAVEPLIHRARISYEQEAVRAVKICAKSKQAVASMFQEARMGRALDANDALPLVEEIASSVERNPEALISLARLKTKDDYTYMHSVAVCALMVSLARQLGLGDQETREVGMAGLLHDIGKMYIPLDVLNKPGKLTDEEFTLVKSHPQEGHRVLLEGQGVGAVPLDVCLHHHEKMDGTGYPHRLKSDEISRSARMGAVCDVYDAITSNRPYKSGWDPAESLRKMAEWARGHFDEAIFQAFVKSMGIYPTGSLVRLESGRLGVVIEQSGKSLLMPRLKVFFSTKSGTYLSPEVVDLSRSNCHDRIMGREDAAQWGIKNLHELWTPG</sequence>
<dbReference type="PROSITE" id="PS51832">
    <property type="entry name" value="HD_GYP"/>
    <property type="match status" value="1"/>
</dbReference>
<gene>
    <name evidence="2" type="ORF">DENOEST_3407</name>
</gene>
<dbReference type="CDD" id="cd00077">
    <property type="entry name" value="HDc"/>
    <property type="match status" value="1"/>
</dbReference>
<dbReference type="Pfam" id="PF13487">
    <property type="entry name" value="HD_5"/>
    <property type="match status" value="1"/>
</dbReference>
<dbReference type="EC" id="3.1.4.-" evidence="2"/>
<dbReference type="InterPro" id="IPR003607">
    <property type="entry name" value="HD/PDEase_dom"/>
</dbReference>
<reference evidence="2 3" key="1">
    <citation type="submission" date="2020-03" db="EMBL/GenBank/DDBJ databases">
        <authorList>
            <consortium name="Genoscope - CEA"/>
            <person name="William W."/>
        </authorList>
    </citation>
    <scope>NUCLEOTIDE SEQUENCE [LARGE SCALE GENOMIC DNA]</scope>
    <source>
        <strain evidence="3">DSM 16959</strain>
    </source>
</reference>
<evidence type="ECO:0000259" key="1">
    <source>
        <dbReference type="PROSITE" id="PS51832"/>
    </source>
</evidence>
<dbReference type="Pfam" id="PF11871">
    <property type="entry name" value="DUF3391"/>
    <property type="match status" value="1"/>
</dbReference>
<dbReference type="SMART" id="SM00471">
    <property type="entry name" value="HDc"/>
    <property type="match status" value="1"/>
</dbReference>
<name>A0A6S6Y193_9PROT</name>
<dbReference type="AlphaFoldDB" id="A0A6S6Y193"/>
<dbReference type="PANTHER" id="PTHR43155">
    <property type="entry name" value="CYCLIC DI-GMP PHOSPHODIESTERASE PA4108-RELATED"/>
    <property type="match status" value="1"/>
</dbReference>
<accession>A0A6S6Y193</accession>
<dbReference type="SUPFAM" id="SSF109604">
    <property type="entry name" value="HD-domain/PDEase-like"/>
    <property type="match status" value="1"/>
</dbReference>
<keyword evidence="2" id="KW-0378">Hydrolase</keyword>
<dbReference type="Proteomes" id="UP000515733">
    <property type="component" value="Chromosome"/>
</dbReference>
<dbReference type="GO" id="GO:0008081">
    <property type="term" value="F:phosphoric diester hydrolase activity"/>
    <property type="evidence" value="ECO:0007669"/>
    <property type="project" value="UniProtKB-ARBA"/>
</dbReference>
<dbReference type="EMBL" id="LR778301">
    <property type="protein sequence ID" value="CAB1370561.1"/>
    <property type="molecule type" value="Genomic_DNA"/>
</dbReference>
<dbReference type="Gene3D" id="1.10.3210.10">
    <property type="entry name" value="Hypothetical protein af1432"/>
    <property type="match status" value="1"/>
</dbReference>
<dbReference type="InterPro" id="IPR037522">
    <property type="entry name" value="HD_GYP_dom"/>
</dbReference>
<proteinExistence type="predicted"/>
<keyword evidence="3" id="KW-1185">Reference proteome</keyword>
<protein>
    <submittedName>
        <fullName evidence="2">Putative enzyme</fullName>
        <ecNumber evidence="2">3.1.4.-</ecNumber>
    </submittedName>
</protein>
<evidence type="ECO:0000313" key="2">
    <source>
        <dbReference type="EMBL" id="CAB1370561.1"/>
    </source>
</evidence>
<dbReference type="NCBIfam" id="TIGR00277">
    <property type="entry name" value="HDIG"/>
    <property type="match status" value="1"/>
</dbReference>
<dbReference type="InterPro" id="IPR006675">
    <property type="entry name" value="HDIG_dom"/>
</dbReference>
<feature type="domain" description="HD-GYP" evidence="1">
    <location>
        <begin position="147"/>
        <end position="342"/>
    </location>
</feature>
<dbReference type="InterPro" id="IPR021812">
    <property type="entry name" value="DUF3391"/>
</dbReference>